<dbReference type="EMBL" id="JAAABI010000002">
    <property type="protein sequence ID" value="NAY91862.1"/>
    <property type="molecule type" value="Genomic_DNA"/>
</dbReference>
<proteinExistence type="predicted"/>
<dbReference type="RefSeq" id="WP_166523261.1">
    <property type="nucleotide sequence ID" value="NZ_JAAABI010000002.1"/>
</dbReference>
<accession>A0A964TBL8</accession>
<comment type="caution">
    <text evidence="2">The sequence shown here is derived from an EMBL/GenBank/DDBJ whole genome shotgun (WGS) entry which is preliminary data.</text>
</comment>
<evidence type="ECO:0000313" key="2">
    <source>
        <dbReference type="EMBL" id="NAY91862.1"/>
    </source>
</evidence>
<dbReference type="AlphaFoldDB" id="A0A964TBL8"/>
<evidence type="ECO:0000256" key="1">
    <source>
        <dbReference type="SAM" id="Phobius"/>
    </source>
</evidence>
<keyword evidence="1" id="KW-1133">Transmembrane helix</keyword>
<sequence length="427" mass="48970">MTANERNYVNNCIQEIVARYFPEKASSEVNLSQRDLQYLIDLMDEKSNIRISLSTMKRLWKNDFNKMPHPSTLDALVSLLHYENWNDFRQDQHKDSLVSGPSSVRPKPFSKKVLVVATLSIVILTFLLISLVTQEKQLVIPENVSFSVNKTVAFNVPNSVIFSYDLTEVKADSFFIQRSWNPTHKFPIDPNKKNFSQIYYYPGFHWARLIANDSIIKRKRILVQTDGWFATLKSERLQEIPIYPNQENIISGGKLKVGDRDLQESGVDPKQNLILSFFNIREFNGLQSDSFVLETKVRFEDSRSLICPYMEMVLIDEKDVSAVGIVEKGCESNLMLKIGDEFLMGAENDFSALGVNMKEWQTLKIIGKNQFLEIHLNDVLVLQTPLKGTSGKIMGLIFTFTGKGVVDYVYLKDLNGKILYSDEFDEN</sequence>
<reference evidence="2" key="1">
    <citation type="submission" date="2020-01" db="EMBL/GenBank/DDBJ databases">
        <title>Muricauda ochracea sp. nov., isolated from a tidal flat of Garorim bay in Korea.</title>
        <authorList>
            <person name="Kim D."/>
            <person name="Yoo Y."/>
            <person name="Kim J.-J."/>
        </authorList>
    </citation>
    <scope>NUCLEOTIDE SEQUENCE</scope>
    <source>
        <strain evidence="2">JGD-17</strain>
    </source>
</reference>
<dbReference type="Proteomes" id="UP000667650">
    <property type="component" value="Unassembled WGS sequence"/>
</dbReference>
<keyword evidence="1" id="KW-0472">Membrane</keyword>
<gene>
    <name evidence="2" type="ORF">GTQ34_08030</name>
</gene>
<name>A0A964TBL8_9FLAO</name>
<evidence type="ECO:0000313" key="3">
    <source>
        <dbReference type="Proteomes" id="UP000667650"/>
    </source>
</evidence>
<keyword evidence="3" id="KW-1185">Reference proteome</keyword>
<protein>
    <submittedName>
        <fullName evidence="2">Uncharacterized protein</fullName>
    </submittedName>
</protein>
<keyword evidence="1" id="KW-0812">Transmembrane</keyword>
<feature type="transmembrane region" description="Helical" evidence="1">
    <location>
        <begin position="113"/>
        <end position="132"/>
    </location>
</feature>
<organism evidence="2 3">
    <name type="scientific">Flagellimonas ochracea</name>
    <dbReference type="NCBI Taxonomy" id="2696472"/>
    <lineage>
        <taxon>Bacteria</taxon>
        <taxon>Pseudomonadati</taxon>
        <taxon>Bacteroidota</taxon>
        <taxon>Flavobacteriia</taxon>
        <taxon>Flavobacteriales</taxon>
        <taxon>Flavobacteriaceae</taxon>
        <taxon>Flagellimonas</taxon>
    </lineage>
</organism>